<evidence type="ECO:0000256" key="2">
    <source>
        <dbReference type="ARBA" id="ARBA00008435"/>
    </source>
</evidence>
<reference evidence="14 15" key="1">
    <citation type="journal article" date="2019" name="Genome Biol. Evol.">
        <title>Whole-Genome Sequencing of the Giant Devil Catfish, Bagarius yarrelli.</title>
        <authorList>
            <person name="Jiang W."/>
            <person name="Lv Y."/>
            <person name="Cheng L."/>
            <person name="Yang K."/>
            <person name="Chao B."/>
            <person name="Wang X."/>
            <person name="Li Y."/>
            <person name="Pan X."/>
            <person name="You X."/>
            <person name="Zhang Y."/>
            <person name="Yang J."/>
            <person name="Li J."/>
            <person name="Zhang X."/>
            <person name="Liu S."/>
            <person name="Sun C."/>
            <person name="Yang J."/>
            <person name="Shi Q."/>
        </authorList>
    </citation>
    <scope>NUCLEOTIDE SEQUENCE [LARGE SCALE GENOMIC DNA]</scope>
    <source>
        <strain evidence="14">JWS20170419001</strain>
        <tissue evidence="14">Muscle</tissue>
    </source>
</reference>
<dbReference type="SUPFAM" id="SSF52540">
    <property type="entry name" value="P-loop containing nucleoside triphosphate hydrolases"/>
    <property type="match status" value="1"/>
</dbReference>
<dbReference type="PANTHER" id="PTHR11472">
    <property type="entry name" value="DNA REPAIR DEAD HELICASE RAD3/XP-D SUBFAMILY MEMBER"/>
    <property type="match status" value="1"/>
</dbReference>
<dbReference type="GO" id="GO:0005524">
    <property type="term" value="F:ATP binding"/>
    <property type="evidence" value="ECO:0007669"/>
    <property type="project" value="UniProtKB-KW"/>
</dbReference>
<dbReference type="InterPro" id="IPR014013">
    <property type="entry name" value="Helic_SF1/SF2_ATP-bd_DinG/Rad3"/>
</dbReference>
<dbReference type="FunFam" id="3.40.50.300:FF:000910">
    <property type="entry name" value="probable ATP-dependent DNA helicase DDX11"/>
    <property type="match status" value="1"/>
</dbReference>
<protein>
    <submittedName>
        <fullName evidence="14">ATP-dependent DNA helicase DDX11</fullName>
    </submittedName>
</protein>
<dbReference type="GO" id="GO:0006139">
    <property type="term" value="P:nucleobase-containing compound metabolic process"/>
    <property type="evidence" value="ECO:0007669"/>
    <property type="project" value="InterPro"/>
</dbReference>
<evidence type="ECO:0000256" key="9">
    <source>
        <dbReference type="ARBA" id="ARBA00023014"/>
    </source>
</evidence>
<feature type="region of interest" description="Disordered" evidence="11">
    <location>
        <begin position="85"/>
        <end position="111"/>
    </location>
</feature>
<evidence type="ECO:0000313" key="14">
    <source>
        <dbReference type="EMBL" id="TSL75307.1"/>
    </source>
</evidence>
<evidence type="ECO:0000256" key="11">
    <source>
        <dbReference type="SAM" id="MobiDB-lite"/>
    </source>
</evidence>
<evidence type="ECO:0000259" key="13">
    <source>
        <dbReference type="PROSITE" id="PS51193"/>
    </source>
</evidence>
<evidence type="ECO:0000256" key="3">
    <source>
        <dbReference type="ARBA" id="ARBA00022723"/>
    </source>
</evidence>
<keyword evidence="4" id="KW-0547">Nucleotide-binding</keyword>
<dbReference type="PROSITE" id="PS51193">
    <property type="entry name" value="HELICASE_ATP_BIND_2"/>
    <property type="match status" value="1"/>
</dbReference>
<dbReference type="InterPro" id="IPR010614">
    <property type="entry name" value="RAD3-like_helicase_DEAD"/>
</dbReference>
<dbReference type="EMBL" id="VCAZ01000036">
    <property type="protein sequence ID" value="TSL75307.1"/>
    <property type="molecule type" value="Genomic_DNA"/>
</dbReference>
<dbReference type="Pfam" id="PF13307">
    <property type="entry name" value="Helicase_C_2"/>
    <property type="match status" value="2"/>
</dbReference>
<organism evidence="14 15">
    <name type="scientific">Bagarius yarrelli</name>
    <name type="common">Goonch</name>
    <name type="synonym">Bagrus yarrelli</name>
    <dbReference type="NCBI Taxonomy" id="175774"/>
    <lineage>
        <taxon>Eukaryota</taxon>
        <taxon>Metazoa</taxon>
        <taxon>Chordata</taxon>
        <taxon>Craniata</taxon>
        <taxon>Vertebrata</taxon>
        <taxon>Euteleostomi</taxon>
        <taxon>Actinopterygii</taxon>
        <taxon>Neopterygii</taxon>
        <taxon>Teleostei</taxon>
        <taxon>Ostariophysi</taxon>
        <taxon>Siluriformes</taxon>
        <taxon>Sisoridae</taxon>
        <taxon>Sisorinae</taxon>
        <taxon>Bagarius</taxon>
    </lineage>
</organism>
<dbReference type="GO" id="GO:0051536">
    <property type="term" value="F:iron-sulfur cluster binding"/>
    <property type="evidence" value="ECO:0007669"/>
    <property type="project" value="UniProtKB-KW"/>
</dbReference>
<gene>
    <name evidence="14" type="ORF">Baya_7462</name>
</gene>
<dbReference type="SMART" id="SM00488">
    <property type="entry name" value="DEXDc2"/>
    <property type="match status" value="1"/>
</dbReference>
<dbReference type="GO" id="GO:0003677">
    <property type="term" value="F:DNA binding"/>
    <property type="evidence" value="ECO:0007669"/>
    <property type="project" value="InterPro"/>
</dbReference>
<comment type="caution">
    <text evidence="14">The sequence shown here is derived from an EMBL/GenBank/DDBJ whole genome shotgun (WGS) entry which is preliminary data.</text>
</comment>
<proteinExistence type="inferred from homology"/>
<keyword evidence="6 14" id="KW-0347">Helicase</keyword>
<keyword evidence="5" id="KW-0378">Hydrolase</keyword>
<comment type="cofactor">
    <cofactor evidence="1">
        <name>[4Fe-4S] cluster</name>
        <dbReference type="ChEBI" id="CHEBI:49883"/>
    </cofactor>
</comment>
<dbReference type="AlphaFoldDB" id="A0A556U148"/>
<keyword evidence="8" id="KW-0408">Iron</keyword>
<dbReference type="GO" id="GO:0003678">
    <property type="term" value="F:DNA helicase activity"/>
    <property type="evidence" value="ECO:0007669"/>
    <property type="project" value="InterPro"/>
</dbReference>
<dbReference type="Proteomes" id="UP000319801">
    <property type="component" value="Unassembled WGS sequence"/>
</dbReference>
<dbReference type="GO" id="GO:0034085">
    <property type="term" value="P:establishment of sister chromatid cohesion"/>
    <property type="evidence" value="ECO:0007669"/>
    <property type="project" value="TreeGrafter"/>
</dbReference>
<evidence type="ECO:0000256" key="6">
    <source>
        <dbReference type="ARBA" id="ARBA00022806"/>
    </source>
</evidence>
<feature type="domain" description="Helicase ATP-binding" evidence="13">
    <location>
        <begin position="6"/>
        <end position="459"/>
    </location>
</feature>
<keyword evidence="10" id="KW-0413">Isomerase</keyword>
<dbReference type="PANTHER" id="PTHR11472:SF41">
    <property type="entry name" value="ATP-DEPENDENT DNA HELICASE DDX11-RELATED"/>
    <property type="match status" value="1"/>
</dbReference>
<dbReference type="InterPro" id="IPR027417">
    <property type="entry name" value="P-loop_NTPase"/>
</dbReference>
<keyword evidence="12" id="KW-1133">Transmembrane helix</keyword>
<evidence type="ECO:0000256" key="5">
    <source>
        <dbReference type="ARBA" id="ARBA00022801"/>
    </source>
</evidence>
<dbReference type="InterPro" id="IPR006555">
    <property type="entry name" value="ATP-dep_Helicase_C"/>
</dbReference>
<evidence type="ECO:0000256" key="12">
    <source>
        <dbReference type="SAM" id="Phobius"/>
    </source>
</evidence>
<evidence type="ECO:0000313" key="15">
    <source>
        <dbReference type="Proteomes" id="UP000319801"/>
    </source>
</evidence>
<dbReference type="Gene3D" id="3.40.50.300">
    <property type="entry name" value="P-loop containing nucleotide triphosphate hydrolases"/>
    <property type="match status" value="3"/>
</dbReference>
<feature type="transmembrane region" description="Helical" evidence="12">
    <location>
        <begin position="214"/>
        <end position="235"/>
    </location>
</feature>
<keyword evidence="12" id="KW-0472">Membrane</keyword>
<keyword evidence="15" id="KW-1185">Reference proteome</keyword>
<evidence type="ECO:0000256" key="7">
    <source>
        <dbReference type="ARBA" id="ARBA00022840"/>
    </source>
</evidence>
<dbReference type="OrthoDB" id="267079at2759"/>
<evidence type="ECO:0000256" key="10">
    <source>
        <dbReference type="ARBA" id="ARBA00023235"/>
    </source>
</evidence>
<keyword evidence="7" id="KW-0067">ATP-binding</keyword>
<dbReference type="InterPro" id="IPR006554">
    <property type="entry name" value="Helicase-like_DEXD_c2"/>
</dbReference>
<accession>A0A556U148</accession>
<dbReference type="GO" id="GO:0005634">
    <property type="term" value="C:nucleus"/>
    <property type="evidence" value="ECO:0007669"/>
    <property type="project" value="TreeGrafter"/>
</dbReference>
<evidence type="ECO:0000256" key="1">
    <source>
        <dbReference type="ARBA" id="ARBA00001966"/>
    </source>
</evidence>
<feature type="region of interest" description="Disordered" evidence="11">
    <location>
        <begin position="271"/>
        <end position="292"/>
    </location>
</feature>
<dbReference type="InterPro" id="IPR045028">
    <property type="entry name" value="DinG/Rad3-like"/>
</dbReference>
<comment type="similarity">
    <text evidence="2">Belongs to the DEAD box helicase family. DEAH subfamily. DDX11/CHL1 sub-subfamily.</text>
</comment>
<keyword evidence="12" id="KW-0812">Transmembrane</keyword>
<dbReference type="GO" id="GO:0016818">
    <property type="term" value="F:hydrolase activity, acting on acid anhydrides, in phosphorus-containing anhydrides"/>
    <property type="evidence" value="ECO:0007669"/>
    <property type="project" value="InterPro"/>
</dbReference>
<name>A0A556U148_BAGYA</name>
<feature type="compositionally biased region" description="Basic and acidic residues" evidence="11">
    <location>
        <begin position="97"/>
        <end position="111"/>
    </location>
</feature>
<evidence type="ECO:0000256" key="8">
    <source>
        <dbReference type="ARBA" id="ARBA00023004"/>
    </source>
</evidence>
<evidence type="ECO:0000256" key="4">
    <source>
        <dbReference type="ARBA" id="ARBA00022741"/>
    </source>
</evidence>
<keyword evidence="3" id="KW-0479">Metal-binding</keyword>
<keyword evidence="9" id="KW-0411">Iron-sulfur</keyword>
<dbReference type="GO" id="GO:0046872">
    <property type="term" value="F:metal ion binding"/>
    <property type="evidence" value="ECO:0007669"/>
    <property type="project" value="UniProtKB-KW"/>
</dbReference>
<dbReference type="Pfam" id="PF06733">
    <property type="entry name" value="DEAD_2"/>
    <property type="match status" value="1"/>
</dbReference>
<dbReference type="SMART" id="SM00491">
    <property type="entry name" value="HELICc2"/>
    <property type="match status" value="1"/>
</dbReference>
<sequence>MEDGNGESRFPFPFNPYPIQERFMEALYIVLEQGKVGIFESPTGTGKSLSLICGALTWLKDFEEKKRQEAAKLLEHTVSASADELMNPDTNSRWRRTKDEDGNAVQAEEKGSSVNGELDWISEFVQKRAEREMVNKIKDEEIKRKRREERLEMIRHNAQLKYTMKRKTSDNSEAEKLLQFSKQDVDAEDGPDEDDGLVVADYESDEEATAKNRCVCVFVCMSLSALTFMLIYLFILRLCEDDDDDDDLEEEHVARLGSVQMINDRCMELQKNKHGNPSKVESEPKRRRGAAKPTCPFSGYEKMMTMRDEVLASVRDIEQLVQHGRDTHTCPYYSTRLAIPAAQVVVLPYQSLLHAATRKASGIKLKDQIVVIDEAHNLTDTITALHSSEVNGAQMEETGRVLSNLCNVVPGGVVCFFPSYEYERRILGHWESTGVLQRLTTKKKIFQEPKKASQVEQVLSEYSRCIQPHLAGRSPGKALIENLCMKAVNQSIGRAIRHRGDYACIVLCDRRYARTGTLQKLPEWIRSSTRTQSSFGPAFASIRKFFLDKRQTQP</sequence>